<dbReference type="Gene3D" id="3.90.960.10">
    <property type="entry name" value="YbaK/aminoacyl-tRNA synthetase-associated domain"/>
    <property type="match status" value="1"/>
</dbReference>
<evidence type="ECO:0000259" key="1">
    <source>
        <dbReference type="Pfam" id="PF04073"/>
    </source>
</evidence>
<protein>
    <submittedName>
        <fullName evidence="2">YbaK/EbsC family protein</fullName>
    </submittedName>
</protein>
<dbReference type="CDD" id="cd04332">
    <property type="entry name" value="YbaK_like"/>
    <property type="match status" value="1"/>
</dbReference>
<keyword evidence="3" id="KW-1185">Reference proteome</keyword>
<dbReference type="OrthoDB" id="9798587at2"/>
<organism evidence="2 3">
    <name type="scientific">Culicoidibacter larvae</name>
    <dbReference type="NCBI Taxonomy" id="2579976"/>
    <lineage>
        <taxon>Bacteria</taxon>
        <taxon>Bacillati</taxon>
        <taxon>Bacillota</taxon>
        <taxon>Culicoidibacteria</taxon>
        <taxon>Culicoidibacterales</taxon>
        <taxon>Culicoidibacteraceae</taxon>
        <taxon>Culicoidibacter</taxon>
    </lineage>
</organism>
<dbReference type="InterPro" id="IPR007214">
    <property type="entry name" value="YbaK/aa-tRNA-synth-assoc-dom"/>
</dbReference>
<evidence type="ECO:0000313" key="3">
    <source>
        <dbReference type="Proteomes" id="UP000306912"/>
    </source>
</evidence>
<comment type="caution">
    <text evidence="2">The sequence shown here is derived from an EMBL/GenBank/DDBJ whole genome shotgun (WGS) entry which is preliminary data.</text>
</comment>
<accession>A0A5R8QFK7</accession>
<dbReference type="InterPro" id="IPR036754">
    <property type="entry name" value="YbaK/aa-tRNA-synt-asso_dom_sf"/>
</dbReference>
<dbReference type="RefSeq" id="WP_138190432.1">
    <property type="nucleotide sequence ID" value="NZ_VBWP01000002.1"/>
</dbReference>
<dbReference type="EMBL" id="VBWP01000002">
    <property type="protein sequence ID" value="TLG76795.1"/>
    <property type="molecule type" value="Genomic_DNA"/>
</dbReference>
<dbReference type="InParanoid" id="A0A5R8QFK7"/>
<dbReference type="GO" id="GO:0002161">
    <property type="term" value="F:aminoacyl-tRNA deacylase activity"/>
    <property type="evidence" value="ECO:0007669"/>
    <property type="project" value="InterPro"/>
</dbReference>
<dbReference type="SUPFAM" id="SSF55826">
    <property type="entry name" value="YbaK/ProRS associated domain"/>
    <property type="match status" value="1"/>
</dbReference>
<evidence type="ECO:0000313" key="2">
    <source>
        <dbReference type="EMBL" id="TLG76795.1"/>
    </source>
</evidence>
<gene>
    <name evidence="2" type="ORF">FEZ08_04040</name>
</gene>
<sequence length="170" mass="19763">MKYNLQTDTFPWLDEHAIEYIRYDHEEITDNETDYRIMKEYNMVGAPSKTIAFKTKSGRFILVATTLERRVDKKVVKEYAGERVNFANFDELTEYVVCDPHTIPTICMPEVFEIIIDPNIFVADGYLFSPGISTITISLNRDNLRKALDAMPNKMTELEDVAYDMEVEEI</sequence>
<reference evidence="2 3" key="1">
    <citation type="submission" date="2019-05" db="EMBL/GenBank/DDBJ databases">
        <title>Culicoidintestinum kansasii gen. nov., sp. nov. from the gastrointestinal tract of the biting midge, Culicoides sonorensis.</title>
        <authorList>
            <person name="Neupane S."/>
            <person name="Ghosh A."/>
            <person name="Gunther S."/>
            <person name="Martin K."/>
            <person name="Zurek L."/>
        </authorList>
    </citation>
    <scope>NUCLEOTIDE SEQUENCE [LARGE SCALE GENOMIC DNA]</scope>
    <source>
        <strain evidence="2 3">CS-1</strain>
    </source>
</reference>
<feature type="domain" description="YbaK/aminoacyl-tRNA synthetase-associated" evidence="1">
    <location>
        <begin position="46"/>
        <end position="146"/>
    </location>
</feature>
<dbReference type="Pfam" id="PF04073">
    <property type="entry name" value="tRNA_edit"/>
    <property type="match status" value="1"/>
</dbReference>
<proteinExistence type="predicted"/>
<dbReference type="AlphaFoldDB" id="A0A5R8QFK7"/>
<name>A0A5R8QFK7_9FIRM</name>
<dbReference type="Proteomes" id="UP000306912">
    <property type="component" value="Unassembled WGS sequence"/>
</dbReference>